<dbReference type="RefSeq" id="WP_219760493.1">
    <property type="nucleotide sequence ID" value="NZ_JAHXRS010000030.1"/>
</dbReference>
<dbReference type="EMBL" id="JAHXRS010000030">
    <property type="protein sequence ID" value="MBW6396042.1"/>
    <property type="molecule type" value="Genomic_DNA"/>
</dbReference>
<evidence type="ECO:0000313" key="8">
    <source>
        <dbReference type="EMBL" id="MBW6396042.1"/>
    </source>
</evidence>
<dbReference type="Proteomes" id="UP000724268">
    <property type="component" value="Unassembled WGS sequence"/>
</dbReference>
<keyword evidence="2" id="KW-0808">Transferase</keyword>
<evidence type="ECO:0000256" key="1">
    <source>
        <dbReference type="ARBA" id="ARBA00022603"/>
    </source>
</evidence>
<reference evidence="8 9" key="1">
    <citation type="submission" date="2021-07" db="EMBL/GenBank/DDBJ databases">
        <title>Thermus aquaticus gen. n. and sp. n., a nonsporulating extreme thermophile.</title>
        <authorList>
            <person name="Hu C.-J."/>
            <person name="Li W.-J."/>
            <person name="Xian W.-D."/>
        </authorList>
    </citation>
    <scope>NUCLEOTIDE SEQUENCE [LARGE SCALE GENOMIC DNA]</scope>
    <source>
        <strain evidence="8 9">SYSU G05001</strain>
    </source>
</reference>
<dbReference type="InterPro" id="IPR029063">
    <property type="entry name" value="SAM-dependent_MTases_sf"/>
</dbReference>
<protein>
    <submittedName>
        <fullName evidence="8">N-6 DNA methylase</fullName>
    </submittedName>
</protein>
<evidence type="ECO:0000313" key="9">
    <source>
        <dbReference type="Proteomes" id="UP000724268"/>
    </source>
</evidence>
<proteinExistence type="predicted"/>
<dbReference type="Pfam" id="PF02384">
    <property type="entry name" value="N6_Mtase"/>
    <property type="match status" value="1"/>
</dbReference>
<feature type="domain" description="DNA methylase adenine-specific" evidence="6">
    <location>
        <begin position="151"/>
        <end position="402"/>
    </location>
</feature>
<keyword evidence="9" id="KW-1185">Reference proteome</keyword>
<evidence type="ECO:0000259" key="6">
    <source>
        <dbReference type="Pfam" id="PF02384"/>
    </source>
</evidence>
<evidence type="ECO:0000256" key="3">
    <source>
        <dbReference type="ARBA" id="ARBA00022691"/>
    </source>
</evidence>
<feature type="domain" description="TaqI-like C-terminal specificity" evidence="7">
    <location>
        <begin position="484"/>
        <end position="605"/>
    </location>
</feature>
<dbReference type="InterPro" id="IPR025931">
    <property type="entry name" value="TaqI_C"/>
</dbReference>
<evidence type="ECO:0000256" key="5">
    <source>
        <dbReference type="SAM" id="MobiDB-lite"/>
    </source>
</evidence>
<dbReference type="PRINTS" id="PR00507">
    <property type="entry name" value="N12N6MTFRASE"/>
</dbReference>
<keyword evidence="1 8" id="KW-0489">Methyltransferase</keyword>
<dbReference type="PROSITE" id="PS00092">
    <property type="entry name" value="N6_MTASE"/>
    <property type="match status" value="1"/>
</dbReference>
<dbReference type="SUPFAM" id="SSF53335">
    <property type="entry name" value="S-adenosyl-L-methionine-dependent methyltransferases"/>
    <property type="match status" value="1"/>
</dbReference>
<dbReference type="Gene3D" id="3.40.50.150">
    <property type="entry name" value="Vaccinia Virus protein VP39"/>
    <property type="match status" value="1"/>
</dbReference>
<keyword evidence="4" id="KW-0680">Restriction system</keyword>
<dbReference type="GO" id="GO:0032259">
    <property type="term" value="P:methylation"/>
    <property type="evidence" value="ECO:0007669"/>
    <property type="project" value="UniProtKB-KW"/>
</dbReference>
<evidence type="ECO:0000256" key="4">
    <source>
        <dbReference type="ARBA" id="ARBA00022747"/>
    </source>
</evidence>
<dbReference type="GO" id="GO:0008168">
    <property type="term" value="F:methyltransferase activity"/>
    <property type="evidence" value="ECO:0007669"/>
    <property type="project" value="UniProtKB-KW"/>
</dbReference>
<dbReference type="InterPro" id="IPR003356">
    <property type="entry name" value="DNA_methylase_A-5"/>
</dbReference>
<name>A0ABS7A133_9DEIN</name>
<keyword evidence="3" id="KW-0949">S-adenosyl-L-methionine</keyword>
<evidence type="ECO:0000259" key="7">
    <source>
        <dbReference type="Pfam" id="PF12950"/>
    </source>
</evidence>
<organism evidence="8 9">
    <name type="scientific">Thermus brevis</name>
    <dbReference type="NCBI Taxonomy" id="2862456"/>
    <lineage>
        <taxon>Bacteria</taxon>
        <taxon>Thermotogati</taxon>
        <taxon>Deinococcota</taxon>
        <taxon>Deinococci</taxon>
        <taxon>Thermales</taxon>
        <taxon>Thermaceae</taxon>
        <taxon>Thermus</taxon>
    </lineage>
</organism>
<feature type="compositionally biased region" description="Basic and acidic residues" evidence="5">
    <location>
        <begin position="11"/>
        <end position="25"/>
    </location>
</feature>
<dbReference type="PANTHER" id="PTHR33841:SF5">
    <property type="entry name" value="DNA METHYLASE (MODIFICATION METHYLASE) (METHYLTRANSFERASE)-RELATED"/>
    <property type="match status" value="1"/>
</dbReference>
<accession>A0ABS7A133</accession>
<dbReference type="Pfam" id="PF12950">
    <property type="entry name" value="TaqI_C"/>
    <property type="match status" value="1"/>
</dbReference>
<dbReference type="InterPro" id="IPR002052">
    <property type="entry name" value="DNA_methylase_N6_adenine_CS"/>
</dbReference>
<sequence>MSYKNTTMGDRAVENTHTKTARPREAQGLGSLATPFNTRIGELPRPKEKKALKQAITRLKDALTTRNAALAIGAILWGLAQKEAHYAATSSAIKWARSAASRLGVALTESKAEEIAALLGPIVEEGLLHRVGHFIDILVPHLYPGGKRSQSEARKQNGTYITPYPIARLMVERALQAAEEWPPLSLLDPGTGTGVFLSAALHVLSHRGLAPDEALKRLCGVEREGALAELARLLLSLEAGLDPEEVLRGLGPQIFVGDFLLKGPPMESREKASAHGPYSVIVMNPPYERISKIDRAGEATKLEAREYAGRIRQSGLYPLAGREALDAHRLFVERALGLLAPGGGASFIIPATFLTDAAAKELRRHLLDRGWIVSVDLYPERTRLFEGVSQEVVILTLASSRRGGGDHQIQVLYRGNHIDALPLKEVRVISKDFPLPMLNRRGLALYRHLARYPRLGDLPGVVIQRGELDQTKDRKLLGHGNGRLLRGKHLRRFALLGEERCDLEALSVRKRGSAKVKHVFQPRLAGRQVANRHARERLAFAYVMPPTVLGNSLNYILFDTDTTLSSPFDLWVILGLLNSNILNWFFHVNNSNNHVALYELESLPLPAEANPQVVDRIRTIAITATNEGPKPELQEELDRLVLEAFGLDKRDLEGVFPSIEIG</sequence>
<dbReference type="InterPro" id="IPR050953">
    <property type="entry name" value="N4_N6_ade-DNA_methylase"/>
</dbReference>
<evidence type="ECO:0000256" key="2">
    <source>
        <dbReference type="ARBA" id="ARBA00022679"/>
    </source>
</evidence>
<comment type="caution">
    <text evidence="8">The sequence shown here is derived from an EMBL/GenBank/DDBJ whole genome shotgun (WGS) entry which is preliminary data.</text>
</comment>
<gene>
    <name evidence="8" type="ORF">KZX47_12895</name>
</gene>
<dbReference type="PANTHER" id="PTHR33841">
    <property type="entry name" value="DNA METHYLTRANSFERASE YEEA-RELATED"/>
    <property type="match status" value="1"/>
</dbReference>
<feature type="region of interest" description="Disordered" evidence="5">
    <location>
        <begin position="1"/>
        <end position="44"/>
    </location>
</feature>